<keyword evidence="4" id="KW-1185">Reference proteome</keyword>
<comment type="caution">
    <text evidence="3">The sequence shown here is derived from an EMBL/GenBank/DDBJ whole genome shotgun (WGS) entry which is preliminary data.</text>
</comment>
<dbReference type="PANTHER" id="PTHR46532:SF4">
    <property type="entry name" value="AAA+ ATPASE DOMAIN-CONTAINING PROTEIN"/>
    <property type="match status" value="1"/>
</dbReference>
<gene>
    <name evidence="3" type="ORF">NQ314_001337</name>
</gene>
<dbReference type="Gene3D" id="1.10.287.2620">
    <property type="match status" value="1"/>
</dbReference>
<feature type="domain" description="Dynein heavy chain linker" evidence="2">
    <location>
        <begin position="32"/>
        <end position="162"/>
    </location>
</feature>
<dbReference type="AlphaFoldDB" id="A0AAV8ZS48"/>
<dbReference type="Proteomes" id="UP001162156">
    <property type="component" value="Unassembled WGS sequence"/>
</dbReference>
<dbReference type="Pfam" id="PF08393">
    <property type="entry name" value="DHC_N2"/>
    <property type="match status" value="1"/>
</dbReference>
<sequence length="166" mass="19927">MYNRFDGMWRKLQTYQSGEELFGLPTTDYPDLAQIRKELNLLQKLYKLYNDVIDRVNSYYDIPWGEVNIEEINNELMEFQNRCRKLPKGLKEWPAFFALKKTIDDFNDMCPLLELMANRAMKPRHWQRIMDSLKHTFELESEGFCLKNILEAPLLQHKEDIEVTIM</sequence>
<dbReference type="GO" id="GO:0051959">
    <property type="term" value="F:dynein light intermediate chain binding"/>
    <property type="evidence" value="ECO:0007669"/>
    <property type="project" value="InterPro"/>
</dbReference>
<dbReference type="GO" id="GO:0045505">
    <property type="term" value="F:dynein intermediate chain binding"/>
    <property type="evidence" value="ECO:0007669"/>
    <property type="project" value="InterPro"/>
</dbReference>
<dbReference type="EMBL" id="JANEYF010000394">
    <property type="protein sequence ID" value="KAJ8970190.1"/>
    <property type="molecule type" value="Genomic_DNA"/>
</dbReference>
<dbReference type="InterPro" id="IPR013602">
    <property type="entry name" value="Dynein_heavy_linker"/>
</dbReference>
<name>A0AAV8ZS48_9CUCU</name>
<dbReference type="InterPro" id="IPR026983">
    <property type="entry name" value="DHC"/>
</dbReference>
<protein>
    <recommendedName>
        <fullName evidence="2">Dynein heavy chain linker domain-containing protein</fullName>
    </recommendedName>
</protein>
<proteinExistence type="inferred from homology"/>
<organism evidence="3 4">
    <name type="scientific">Rhamnusium bicolor</name>
    <dbReference type="NCBI Taxonomy" id="1586634"/>
    <lineage>
        <taxon>Eukaryota</taxon>
        <taxon>Metazoa</taxon>
        <taxon>Ecdysozoa</taxon>
        <taxon>Arthropoda</taxon>
        <taxon>Hexapoda</taxon>
        <taxon>Insecta</taxon>
        <taxon>Pterygota</taxon>
        <taxon>Neoptera</taxon>
        <taxon>Endopterygota</taxon>
        <taxon>Coleoptera</taxon>
        <taxon>Polyphaga</taxon>
        <taxon>Cucujiformia</taxon>
        <taxon>Chrysomeloidea</taxon>
        <taxon>Cerambycidae</taxon>
        <taxon>Lepturinae</taxon>
        <taxon>Rhagiini</taxon>
        <taxon>Rhamnusium</taxon>
    </lineage>
</organism>
<evidence type="ECO:0000313" key="3">
    <source>
        <dbReference type="EMBL" id="KAJ8970190.1"/>
    </source>
</evidence>
<dbReference type="GO" id="GO:0005858">
    <property type="term" value="C:axonemal dynein complex"/>
    <property type="evidence" value="ECO:0007669"/>
    <property type="project" value="TreeGrafter"/>
</dbReference>
<dbReference type="PANTHER" id="PTHR46532">
    <property type="entry name" value="MALE FERTILITY FACTOR KL5"/>
    <property type="match status" value="1"/>
</dbReference>
<comment type="similarity">
    <text evidence="1">Belongs to the dynein heavy chain family.</text>
</comment>
<evidence type="ECO:0000256" key="1">
    <source>
        <dbReference type="ARBA" id="ARBA00008887"/>
    </source>
</evidence>
<reference evidence="3" key="1">
    <citation type="journal article" date="2023" name="Insect Mol. Biol.">
        <title>Genome sequencing provides insights into the evolution of gene families encoding plant cell wall-degrading enzymes in longhorned beetles.</title>
        <authorList>
            <person name="Shin N.R."/>
            <person name="Okamura Y."/>
            <person name="Kirsch R."/>
            <person name="Pauchet Y."/>
        </authorList>
    </citation>
    <scope>NUCLEOTIDE SEQUENCE</scope>
    <source>
        <strain evidence="3">RBIC_L_NR</strain>
    </source>
</reference>
<dbReference type="GO" id="GO:0007018">
    <property type="term" value="P:microtubule-based movement"/>
    <property type="evidence" value="ECO:0007669"/>
    <property type="project" value="InterPro"/>
</dbReference>
<accession>A0AAV8ZS48</accession>
<evidence type="ECO:0000259" key="2">
    <source>
        <dbReference type="Pfam" id="PF08393"/>
    </source>
</evidence>
<evidence type="ECO:0000313" key="4">
    <source>
        <dbReference type="Proteomes" id="UP001162156"/>
    </source>
</evidence>